<dbReference type="InterPro" id="IPR020547">
    <property type="entry name" value="ATP_synth_F1_esu_C"/>
</dbReference>
<dbReference type="NCBIfam" id="NF009980">
    <property type="entry name" value="PRK13446.1"/>
    <property type="match status" value="1"/>
</dbReference>
<feature type="domain" description="ATP synthase F1 complex delta/epsilon subunit N-terminal" evidence="15">
    <location>
        <begin position="4"/>
        <end position="82"/>
    </location>
</feature>
<sequence length="136" mass="15322">MAQMKLNIVTPEGSVYDDQAKMITVRTIDGDRGIMPHHEPLITGVDIGPIKIKEDSDELHLAASHGYMEVTPEEVTILVDTAEFADEIDVERAEEAKKRAEDRLNKGNDNINERRAEIALQKAINRLRVTKGRNFE</sequence>
<dbReference type="Proteomes" id="UP000010880">
    <property type="component" value="Chromosome"/>
</dbReference>
<dbReference type="EMBL" id="CP003359">
    <property type="protein sequence ID" value="AGB42331.1"/>
    <property type="molecule type" value="Genomic_DNA"/>
</dbReference>
<evidence type="ECO:0000259" key="15">
    <source>
        <dbReference type="Pfam" id="PF02823"/>
    </source>
</evidence>
<keyword evidence="5 11" id="KW-1003">Cell membrane</keyword>
<evidence type="ECO:0000313" key="17">
    <source>
        <dbReference type="Proteomes" id="UP000010880"/>
    </source>
</evidence>
<dbReference type="InterPro" id="IPR036771">
    <property type="entry name" value="ATPsynth_dsu/esu_N"/>
</dbReference>
<dbReference type="InterPro" id="IPR020546">
    <property type="entry name" value="ATP_synth_F1_dsu/esu_N"/>
</dbReference>
<dbReference type="PANTHER" id="PTHR13822:SF10">
    <property type="entry name" value="ATP SYNTHASE EPSILON CHAIN, CHLOROPLASTIC"/>
    <property type="match status" value="1"/>
</dbReference>
<dbReference type="GO" id="GO:0005524">
    <property type="term" value="F:ATP binding"/>
    <property type="evidence" value="ECO:0007669"/>
    <property type="project" value="UniProtKB-UniRule"/>
</dbReference>
<dbReference type="GO" id="GO:0046933">
    <property type="term" value="F:proton-transporting ATP synthase activity, rotational mechanism"/>
    <property type="evidence" value="ECO:0007669"/>
    <property type="project" value="UniProtKB-UniRule"/>
</dbReference>
<dbReference type="Gene3D" id="1.20.5.440">
    <property type="entry name" value="ATP synthase delta/epsilon subunit, C-terminal domain"/>
    <property type="match status" value="1"/>
</dbReference>
<evidence type="ECO:0000259" key="14">
    <source>
        <dbReference type="Pfam" id="PF00401"/>
    </source>
</evidence>
<gene>
    <name evidence="11" type="primary">atpC</name>
    <name evidence="16" type="ordered locus">Halha_2457</name>
</gene>
<dbReference type="GO" id="GO:0045259">
    <property type="term" value="C:proton-transporting ATP synthase complex"/>
    <property type="evidence" value="ECO:0007669"/>
    <property type="project" value="UniProtKB-KW"/>
</dbReference>
<dbReference type="HAMAP" id="MF_00530">
    <property type="entry name" value="ATP_synth_epsil_bac"/>
    <property type="match status" value="1"/>
</dbReference>
<dbReference type="eggNOG" id="COG0355">
    <property type="taxonomic scope" value="Bacteria"/>
</dbReference>
<comment type="subcellular location">
    <subcellularLocation>
        <location evidence="2 11">Cell membrane</location>
        <topology evidence="2 11">Peripheral membrane protein</topology>
    </subcellularLocation>
</comment>
<dbReference type="KEGG" id="hhl:Halha_2457"/>
<dbReference type="Pfam" id="PF00401">
    <property type="entry name" value="ATP-synt_DE"/>
    <property type="match status" value="1"/>
</dbReference>
<dbReference type="GO" id="GO:0005886">
    <property type="term" value="C:plasma membrane"/>
    <property type="evidence" value="ECO:0007669"/>
    <property type="project" value="UniProtKB-SubCell"/>
</dbReference>
<proteinExistence type="inferred from homology"/>
<evidence type="ECO:0000256" key="3">
    <source>
        <dbReference type="ARBA" id="ARBA00005712"/>
    </source>
</evidence>
<keyword evidence="6 11" id="KW-0375">Hydrogen ion transport</keyword>
<dbReference type="InterPro" id="IPR036794">
    <property type="entry name" value="ATP_F1_dsu/esu_C_sf"/>
</dbReference>
<evidence type="ECO:0000256" key="4">
    <source>
        <dbReference type="ARBA" id="ARBA00022448"/>
    </source>
</evidence>
<keyword evidence="7 11" id="KW-0406">Ion transport</keyword>
<comment type="subunit">
    <text evidence="11 12">F-type ATPases have 2 components, CF(1) - the catalytic core - and CF(0) - the membrane proton channel. CF(1) has five subunits: alpha(3), beta(3), gamma(1), delta(1), epsilon(1). CF(0) has three main subunits: a, b and c.</text>
</comment>
<keyword evidence="4 11" id="KW-0813">Transport</keyword>
<keyword evidence="17" id="KW-1185">Reference proteome</keyword>
<dbReference type="NCBIfam" id="NF001846">
    <property type="entry name" value="PRK00571.1-3"/>
    <property type="match status" value="1"/>
</dbReference>
<evidence type="ECO:0000256" key="13">
    <source>
        <dbReference type="SAM" id="Coils"/>
    </source>
</evidence>
<keyword evidence="13" id="KW-0175">Coiled coil</keyword>
<dbReference type="Gene3D" id="2.60.15.10">
    <property type="entry name" value="F0F1 ATP synthase delta/epsilon subunit, N-terminal"/>
    <property type="match status" value="1"/>
</dbReference>
<dbReference type="SUPFAM" id="SSF46604">
    <property type="entry name" value="Epsilon subunit of F1F0-ATP synthase C-terminal domain"/>
    <property type="match status" value="1"/>
</dbReference>
<dbReference type="SUPFAM" id="SSF51344">
    <property type="entry name" value="Epsilon subunit of F1F0-ATP synthase N-terminal domain"/>
    <property type="match status" value="1"/>
</dbReference>
<dbReference type="CDD" id="cd12152">
    <property type="entry name" value="F1-ATPase_delta"/>
    <property type="match status" value="1"/>
</dbReference>
<dbReference type="HOGENOM" id="CLU_084338_1_3_9"/>
<evidence type="ECO:0000256" key="10">
    <source>
        <dbReference type="ARBA" id="ARBA00023310"/>
    </source>
</evidence>
<evidence type="ECO:0000256" key="1">
    <source>
        <dbReference type="ARBA" id="ARBA00003543"/>
    </source>
</evidence>
<dbReference type="STRING" id="748449.Halha_2457"/>
<evidence type="ECO:0000256" key="6">
    <source>
        <dbReference type="ARBA" id="ARBA00022781"/>
    </source>
</evidence>
<evidence type="ECO:0000256" key="2">
    <source>
        <dbReference type="ARBA" id="ARBA00004202"/>
    </source>
</evidence>
<name>L0KBG3_HALHC</name>
<dbReference type="PANTHER" id="PTHR13822">
    <property type="entry name" value="ATP SYNTHASE DELTA/EPSILON CHAIN"/>
    <property type="match status" value="1"/>
</dbReference>
<evidence type="ECO:0000256" key="5">
    <source>
        <dbReference type="ARBA" id="ARBA00022475"/>
    </source>
</evidence>
<keyword evidence="9 11" id="KW-0139">CF(1)</keyword>
<feature type="coiled-coil region" evidence="13">
    <location>
        <begin position="90"/>
        <end position="117"/>
    </location>
</feature>
<keyword evidence="8 11" id="KW-0472">Membrane</keyword>
<dbReference type="RefSeq" id="WP_015328045.1">
    <property type="nucleotide sequence ID" value="NC_019978.1"/>
</dbReference>
<evidence type="ECO:0000256" key="11">
    <source>
        <dbReference type="HAMAP-Rule" id="MF_00530"/>
    </source>
</evidence>
<evidence type="ECO:0000256" key="12">
    <source>
        <dbReference type="RuleBase" id="RU003656"/>
    </source>
</evidence>
<evidence type="ECO:0000256" key="8">
    <source>
        <dbReference type="ARBA" id="ARBA00023136"/>
    </source>
</evidence>
<dbReference type="InterPro" id="IPR001469">
    <property type="entry name" value="ATP_synth_F1_dsu/esu"/>
</dbReference>
<evidence type="ECO:0000256" key="7">
    <source>
        <dbReference type="ARBA" id="ARBA00023065"/>
    </source>
</evidence>
<organism evidence="16 17">
    <name type="scientific">Halobacteroides halobius (strain ATCC 35273 / DSM 5150 / MD-1)</name>
    <dbReference type="NCBI Taxonomy" id="748449"/>
    <lineage>
        <taxon>Bacteria</taxon>
        <taxon>Bacillati</taxon>
        <taxon>Bacillota</taxon>
        <taxon>Clostridia</taxon>
        <taxon>Halanaerobiales</taxon>
        <taxon>Halobacteroidaceae</taxon>
        <taxon>Halobacteroides</taxon>
    </lineage>
</organism>
<dbReference type="NCBIfam" id="TIGR01216">
    <property type="entry name" value="ATP_synt_epsi"/>
    <property type="match status" value="1"/>
</dbReference>
<accession>L0KBG3</accession>
<feature type="domain" description="ATP synthase epsilon subunit C-terminal" evidence="14">
    <location>
        <begin position="86"/>
        <end position="130"/>
    </location>
</feature>
<comment type="function">
    <text evidence="1 11">Produces ATP from ADP in the presence of a proton gradient across the membrane.</text>
</comment>
<reference evidence="17" key="1">
    <citation type="submission" date="2012-02" db="EMBL/GenBank/DDBJ databases">
        <title>The complete genome of Halobacteroides halobius DSM 5150.</title>
        <authorList>
            <person name="Lucas S."/>
            <person name="Copeland A."/>
            <person name="Lapidus A."/>
            <person name="Glavina del Rio T."/>
            <person name="Dalin E."/>
            <person name="Tice H."/>
            <person name="Bruce D."/>
            <person name="Goodwin L."/>
            <person name="Pitluck S."/>
            <person name="Peters L."/>
            <person name="Mikhailova N."/>
            <person name="Gu W."/>
            <person name="Kyrpides N."/>
            <person name="Mavromatis K."/>
            <person name="Ivanova N."/>
            <person name="Brettin T."/>
            <person name="Detter J.C."/>
            <person name="Han C."/>
            <person name="Larimer F."/>
            <person name="Land M."/>
            <person name="Hauser L."/>
            <person name="Markowitz V."/>
            <person name="Cheng J.-F."/>
            <person name="Hugenholtz P."/>
            <person name="Woyke T."/>
            <person name="Wu D."/>
            <person name="Tindall B."/>
            <person name="Pomrenke H."/>
            <person name="Brambilla E."/>
            <person name="Klenk H.-P."/>
            <person name="Eisen J.A."/>
        </authorList>
    </citation>
    <scope>NUCLEOTIDE SEQUENCE [LARGE SCALE GENOMIC DNA]</scope>
    <source>
        <strain evidence="17">ATCC 35273 / DSM 5150 / MD-1</strain>
    </source>
</reference>
<dbReference type="AlphaFoldDB" id="L0KBG3"/>
<dbReference type="Pfam" id="PF02823">
    <property type="entry name" value="ATP-synt_DE_N"/>
    <property type="match status" value="1"/>
</dbReference>
<dbReference type="OrthoDB" id="9804110at2"/>
<dbReference type="FunFam" id="1.20.5.440:FF:000001">
    <property type="entry name" value="ATP synthase epsilon chain"/>
    <property type="match status" value="1"/>
</dbReference>
<evidence type="ECO:0000313" key="16">
    <source>
        <dbReference type="EMBL" id="AGB42331.1"/>
    </source>
</evidence>
<keyword evidence="10 11" id="KW-0066">ATP synthesis</keyword>
<comment type="similarity">
    <text evidence="3 11 12">Belongs to the ATPase epsilon chain family.</text>
</comment>
<protein>
    <recommendedName>
        <fullName evidence="11">ATP synthase epsilon chain</fullName>
    </recommendedName>
    <alternativeName>
        <fullName evidence="11">ATP synthase F1 sector epsilon subunit</fullName>
    </alternativeName>
    <alternativeName>
        <fullName evidence="11">F-ATPase epsilon subunit</fullName>
    </alternativeName>
</protein>
<evidence type="ECO:0000256" key="9">
    <source>
        <dbReference type="ARBA" id="ARBA00023196"/>
    </source>
</evidence>